<dbReference type="InterPro" id="IPR040496">
    <property type="entry name" value="MID_pPIWI_RE"/>
</dbReference>
<keyword evidence="5" id="KW-1185">Reference proteome</keyword>
<dbReference type="Pfam" id="PF13032">
    <property type="entry name" value="RNaseH_pPIWI_RE"/>
    <property type="match status" value="1"/>
</dbReference>
<feature type="domain" description="pPIWI-RE RNaseH" evidence="2">
    <location>
        <begin position="214"/>
        <end position="501"/>
    </location>
</feature>
<feature type="compositionally biased region" description="Low complexity" evidence="1">
    <location>
        <begin position="514"/>
        <end position="523"/>
    </location>
</feature>
<evidence type="ECO:0000256" key="1">
    <source>
        <dbReference type="SAM" id="MobiDB-lite"/>
    </source>
</evidence>
<dbReference type="EMBL" id="BAAAQX010000006">
    <property type="protein sequence ID" value="GAA2207307.1"/>
    <property type="molecule type" value="Genomic_DNA"/>
</dbReference>
<dbReference type="RefSeq" id="WP_344474354.1">
    <property type="nucleotide sequence ID" value="NZ_BAAAQX010000006.1"/>
</dbReference>
<evidence type="ECO:0000313" key="5">
    <source>
        <dbReference type="Proteomes" id="UP001499843"/>
    </source>
</evidence>
<evidence type="ECO:0000313" key="4">
    <source>
        <dbReference type="EMBL" id="GAA2207307.1"/>
    </source>
</evidence>
<proteinExistence type="predicted"/>
<dbReference type="InterPro" id="IPR024996">
    <property type="entry name" value="RNaseH_pPIWI_RE"/>
</dbReference>
<dbReference type="Proteomes" id="UP001499843">
    <property type="component" value="Unassembled WGS sequence"/>
</dbReference>
<dbReference type="Pfam" id="PF18157">
    <property type="entry name" value="MID_pPIWI_RE"/>
    <property type="match status" value="1"/>
</dbReference>
<feature type="region of interest" description="Disordered" evidence="1">
    <location>
        <begin position="508"/>
        <end position="556"/>
    </location>
</feature>
<comment type="caution">
    <text evidence="4">The sequence shown here is derived from an EMBL/GenBank/DDBJ whole genome shotgun (WGS) entry which is preliminary data.</text>
</comment>
<evidence type="ECO:0008006" key="6">
    <source>
        <dbReference type="Google" id="ProtNLM"/>
    </source>
</evidence>
<gene>
    <name evidence="4" type="ORF">GCM10009850_027650</name>
</gene>
<organism evidence="4 5">
    <name type="scientific">Nonomuraea monospora</name>
    <dbReference type="NCBI Taxonomy" id="568818"/>
    <lineage>
        <taxon>Bacteria</taxon>
        <taxon>Bacillati</taxon>
        <taxon>Actinomycetota</taxon>
        <taxon>Actinomycetes</taxon>
        <taxon>Streptosporangiales</taxon>
        <taxon>Streptosporangiaceae</taxon>
        <taxon>Nonomuraea</taxon>
    </lineage>
</organism>
<name>A0ABP5P6D7_9ACTN</name>
<protein>
    <recommendedName>
        <fullName evidence="6">DUF3893 domain-containing protein</fullName>
    </recommendedName>
</protein>
<sequence length="556" mass="60891">MSLLTPEADPGTLPTLEARLLWQTRELREAAVTGLVERLGSKGDGGAFTEAHYETARPGEPVTLEWQSAELSVRLRCVKLTAGLGEGLALPSKGKHRTSSAIGAAVRDRRASARSWLADDITGTAPTLALVELDRRADFETGDHDPKFALRLGFANAGAVTQFVTVPKKAGRYNSMKTLDHRVSMAWDDGLRQLGIRVHPEHGLGDKLPAGLRYAAVWLVRKNRTARNRWAAYVPVAVLVTPRKTGSGIACVQGWDPESNAWIPYPALLLKLTRLAEVAVPGTGNGAPGGYYRAMDEQRRDMEEWLQKMLRSLRGAPTLLLAHGQNARSHWTWLQDGHVEPDRIRDGHAPPRRLHPDLRLVRVRTVQGRETPQWWGVNPRDEANGLPSHLWVPQCDGTSRVFYSTTPKPVQFQTSAITADKLAPRRGGEHKSDTRIDTNIPGWNPGLVEIAVLGCHQDDGDDPESLALAVHQLRQPPDYPQSLALPLPLHLAGLGQEYVLPTLAEEAEDEVLAVEDPQPADADVTPDDDSAPSPDMAAGLFTEPDPEEDRQASPDA</sequence>
<evidence type="ECO:0000259" key="3">
    <source>
        <dbReference type="Pfam" id="PF18157"/>
    </source>
</evidence>
<accession>A0ABP5P6D7</accession>
<feature type="domain" description="Prokaryotic pPIWI-RE MID" evidence="3">
    <location>
        <begin position="65"/>
        <end position="202"/>
    </location>
</feature>
<evidence type="ECO:0000259" key="2">
    <source>
        <dbReference type="Pfam" id="PF13032"/>
    </source>
</evidence>
<reference evidence="5" key="1">
    <citation type="journal article" date="2019" name="Int. J. Syst. Evol. Microbiol.">
        <title>The Global Catalogue of Microorganisms (GCM) 10K type strain sequencing project: providing services to taxonomists for standard genome sequencing and annotation.</title>
        <authorList>
            <consortium name="The Broad Institute Genomics Platform"/>
            <consortium name="The Broad Institute Genome Sequencing Center for Infectious Disease"/>
            <person name="Wu L."/>
            <person name="Ma J."/>
        </authorList>
    </citation>
    <scope>NUCLEOTIDE SEQUENCE [LARGE SCALE GENOMIC DNA]</scope>
    <source>
        <strain evidence="5">JCM 16114</strain>
    </source>
</reference>